<proteinExistence type="predicted"/>
<evidence type="ECO:0000256" key="1">
    <source>
        <dbReference type="SAM" id="MobiDB-lite"/>
    </source>
</evidence>
<organism evidence="2 3">
    <name type="scientific">Trifolium medium</name>
    <dbReference type="NCBI Taxonomy" id="97028"/>
    <lineage>
        <taxon>Eukaryota</taxon>
        <taxon>Viridiplantae</taxon>
        <taxon>Streptophyta</taxon>
        <taxon>Embryophyta</taxon>
        <taxon>Tracheophyta</taxon>
        <taxon>Spermatophyta</taxon>
        <taxon>Magnoliopsida</taxon>
        <taxon>eudicotyledons</taxon>
        <taxon>Gunneridae</taxon>
        <taxon>Pentapetalae</taxon>
        <taxon>rosids</taxon>
        <taxon>fabids</taxon>
        <taxon>Fabales</taxon>
        <taxon>Fabaceae</taxon>
        <taxon>Papilionoideae</taxon>
        <taxon>50 kb inversion clade</taxon>
        <taxon>NPAAA clade</taxon>
        <taxon>Hologalegina</taxon>
        <taxon>IRL clade</taxon>
        <taxon>Trifolieae</taxon>
        <taxon>Trifolium</taxon>
    </lineage>
</organism>
<evidence type="ECO:0000313" key="3">
    <source>
        <dbReference type="Proteomes" id="UP000265520"/>
    </source>
</evidence>
<reference evidence="2 3" key="1">
    <citation type="journal article" date="2018" name="Front. Plant Sci.">
        <title>Red Clover (Trifolium pratense) and Zigzag Clover (T. medium) - A Picture of Genomic Similarities and Differences.</title>
        <authorList>
            <person name="Dluhosova J."/>
            <person name="Istvanek J."/>
            <person name="Nedelnik J."/>
            <person name="Repkova J."/>
        </authorList>
    </citation>
    <scope>NUCLEOTIDE SEQUENCE [LARGE SCALE GENOMIC DNA]</scope>
    <source>
        <strain evidence="3">cv. 10/8</strain>
        <tissue evidence="2">Leaf</tissue>
    </source>
</reference>
<dbReference type="AlphaFoldDB" id="A0A392TDU4"/>
<protein>
    <submittedName>
        <fullName evidence="2">Uncharacterized protein</fullName>
    </submittedName>
</protein>
<dbReference type="EMBL" id="LXQA010561135">
    <property type="protein sequence ID" value="MCI59311.1"/>
    <property type="molecule type" value="Genomic_DNA"/>
</dbReference>
<accession>A0A392TDU4</accession>
<dbReference type="Proteomes" id="UP000265520">
    <property type="component" value="Unassembled WGS sequence"/>
</dbReference>
<keyword evidence="3" id="KW-1185">Reference proteome</keyword>
<feature type="region of interest" description="Disordered" evidence="1">
    <location>
        <begin position="1"/>
        <end position="22"/>
    </location>
</feature>
<name>A0A392TDU4_9FABA</name>
<sequence length="60" mass="6832">MTVVQVGDGCEQGGENSGVRENERRWRCDASGRGSGELRRDCRSHRRRIMEVGNGREKVR</sequence>
<evidence type="ECO:0000313" key="2">
    <source>
        <dbReference type="EMBL" id="MCI59311.1"/>
    </source>
</evidence>
<comment type="caution">
    <text evidence="2">The sequence shown here is derived from an EMBL/GenBank/DDBJ whole genome shotgun (WGS) entry which is preliminary data.</text>
</comment>